<reference evidence="3 4" key="1">
    <citation type="submission" date="2024-11" db="EMBL/GenBank/DDBJ databases">
        <title>Chromosome-level genome assembly of the freshwater bivalve Anodonta woodiana.</title>
        <authorList>
            <person name="Chen X."/>
        </authorList>
    </citation>
    <scope>NUCLEOTIDE SEQUENCE [LARGE SCALE GENOMIC DNA]</scope>
    <source>
        <strain evidence="3">MN2024</strain>
        <tissue evidence="3">Gills</tissue>
    </source>
</reference>
<evidence type="ECO:0000259" key="2">
    <source>
        <dbReference type="Pfam" id="PF03281"/>
    </source>
</evidence>
<proteinExistence type="inferred from homology"/>
<comment type="caution">
    <text evidence="3">The sequence shown here is derived from an EMBL/GenBank/DDBJ whole genome shotgun (WGS) entry which is preliminary data.</text>
</comment>
<dbReference type="InterPro" id="IPR046903">
    <property type="entry name" value="Mab-21-like_nuc_Trfase"/>
</dbReference>
<dbReference type="PANTHER" id="PTHR10656">
    <property type="entry name" value="CELL FATE DETERMINING PROTEIN MAB21-RELATED"/>
    <property type="match status" value="1"/>
</dbReference>
<keyword evidence="4" id="KW-1185">Reference proteome</keyword>
<comment type="similarity">
    <text evidence="1">Belongs to the mab-21 family.</text>
</comment>
<evidence type="ECO:0000256" key="1">
    <source>
        <dbReference type="ARBA" id="ARBA00008307"/>
    </source>
</evidence>
<dbReference type="PANTHER" id="PTHR10656:SF42">
    <property type="entry name" value="CYCLIC GMP-AMP SYNTHASE-LIKE PROTEIN-RELATED"/>
    <property type="match status" value="1"/>
</dbReference>
<dbReference type="Gene3D" id="1.10.1410.40">
    <property type="match status" value="1"/>
</dbReference>
<dbReference type="Proteomes" id="UP001634394">
    <property type="component" value="Unassembled WGS sequence"/>
</dbReference>
<evidence type="ECO:0000313" key="4">
    <source>
        <dbReference type="Proteomes" id="UP001634394"/>
    </source>
</evidence>
<dbReference type="AlphaFoldDB" id="A0ABD3XTD8"/>
<dbReference type="Pfam" id="PF03281">
    <property type="entry name" value="Mab-21"/>
    <property type="match status" value="1"/>
</dbReference>
<dbReference type="Gene3D" id="3.30.460.90">
    <property type="match status" value="1"/>
</dbReference>
<organism evidence="3 4">
    <name type="scientific">Sinanodonta woodiana</name>
    <name type="common">Chinese pond mussel</name>
    <name type="synonym">Anodonta woodiana</name>
    <dbReference type="NCBI Taxonomy" id="1069815"/>
    <lineage>
        <taxon>Eukaryota</taxon>
        <taxon>Metazoa</taxon>
        <taxon>Spiralia</taxon>
        <taxon>Lophotrochozoa</taxon>
        <taxon>Mollusca</taxon>
        <taxon>Bivalvia</taxon>
        <taxon>Autobranchia</taxon>
        <taxon>Heteroconchia</taxon>
        <taxon>Palaeoheterodonta</taxon>
        <taxon>Unionida</taxon>
        <taxon>Unionoidea</taxon>
        <taxon>Unionidae</taxon>
        <taxon>Unioninae</taxon>
        <taxon>Sinanodonta</taxon>
    </lineage>
</organism>
<dbReference type="EMBL" id="JBJQND010000001">
    <property type="protein sequence ID" value="KAL3888265.1"/>
    <property type="molecule type" value="Genomic_DNA"/>
</dbReference>
<sequence>MDEFETLRNVALPYWKRAVSDIGDEGKIRTKCTSERTTIFPVEAIGGEDDIACECNEYNTHRLDIDHESDGTFALHDEECLRKFYDYSSSLMIIDRSKLNTFLTELDDKNRTFYDELKTREVVSATEDLIDMILSMIGEIDPRFQSTCIKSGSFYDGLKIGQADEFDFVAKIESLSKRNILEARESKRKKGFVYLVFKDKDTMKTFSEFIVKPDSDECLRNDDNVLDVRKFQSYFLDLVSAALKRIHIPENFIDSENVNGKRYLSNPWDPFQHGPCATLRIAYVCKCSPEVVDLDIDIAPSIAYPDENFRPPILHLIQDRIDDDMFLKRLQCIIESGEIMLVPFIFDYTQYNKSSWDYFYSDTWRVSFSSLEKAIFGMYDICSTEKRLFRSLKVLKEMYLQNSPETEMMSGSIGLKLKEPPNAFVTSCSVEEICMSDSDTDEATDNILAWDTASTSSDSSNEDENEDLHSLVQMRNTDYPKVSSSGSTTGYAVAEKVVDEAMSAMESLTDSSRTSLEISGNLHTIFKLQEPECKGKTYTDNIAWKNQESSTIKRQMKTVSTKRGDLINGSRSRIEISCEKHPCLDAKCSDCEQYQEEIIYLRQSVVNAEETKKIAEQVSVRISESAEDDGMFRKTPNYRHSKPLIKTYIIKMLFFAMKAAFPNDKEWKDDKLSTLVLLAMQMLYFAFCSKEKGFLNFWFQDFIENRTRDSTSLEILHTLEEVVNVFRNI</sequence>
<evidence type="ECO:0000313" key="3">
    <source>
        <dbReference type="EMBL" id="KAL3888265.1"/>
    </source>
</evidence>
<accession>A0ABD3XTD8</accession>
<gene>
    <name evidence="3" type="ORF">ACJMK2_000636</name>
</gene>
<protein>
    <recommendedName>
        <fullName evidence="2">Mab-21-like nucleotidyltransferase domain-containing protein</fullName>
    </recommendedName>
</protein>
<feature type="domain" description="Mab-21-like nucleotidyltransferase" evidence="2">
    <location>
        <begin position="154"/>
        <end position="376"/>
    </location>
</feature>
<name>A0ABD3XTD8_SINWO</name>